<gene>
    <name evidence="1" type="ORF">NPIL_376841</name>
</gene>
<accession>A0A8X6N1W6</accession>
<dbReference type="AlphaFoldDB" id="A0A8X6N1W6"/>
<comment type="caution">
    <text evidence="1">The sequence shown here is derived from an EMBL/GenBank/DDBJ whole genome shotgun (WGS) entry which is preliminary data.</text>
</comment>
<name>A0A8X6N1W6_NEPPI</name>
<evidence type="ECO:0000313" key="2">
    <source>
        <dbReference type="Proteomes" id="UP000887013"/>
    </source>
</evidence>
<sequence length="100" mass="11891">MRENFPVFSRSEHFNCFTLYTLHFFLPIYHINEHFFSNYPKTDLSSNKDHSHSKVCNLVSVQFSLFESSHLQIVKSILHSVSNLDLRLINKRVKQVHNRV</sequence>
<keyword evidence="2" id="KW-1185">Reference proteome</keyword>
<organism evidence="1 2">
    <name type="scientific">Nephila pilipes</name>
    <name type="common">Giant wood spider</name>
    <name type="synonym">Nephila maculata</name>
    <dbReference type="NCBI Taxonomy" id="299642"/>
    <lineage>
        <taxon>Eukaryota</taxon>
        <taxon>Metazoa</taxon>
        <taxon>Ecdysozoa</taxon>
        <taxon>Arthropoda</taxon>
        <taxon>Chelicerata</taxon>
        <taxon>Arachnida</taxon>
        <taxon>Araneae</taxon>
        <taxon>Araneomorphae</taxon>
        <taxon>Entelegynae</taxon>
        <taxon>Araneoidea</taxon>
        <taxon>Nephilidae</taxon>
        <taxon>Nephila</taxon>
    </lineage>
</organism>
<evidence type="ECO:0000313" key="1">
    <source>
        <dbReference type="EMBL" id="GFS89704.1"/>
    </source>
</evidence>
<proteinExistence type="predicted"/>
<dbReference type="EMBL" id="BMAW01099387">
    <property type="protein sequence ID" value="GFS89704.1"/>
    <property type="molecule type" value="Genomic_DNA"/>
</dbReference>
<protein>
    <submittedName>
        <fullName evidence="1">Uncharacterized protein</fullName>
    </submittedName>
</protein>
<reference evidence="1" key="1">
    <citation type="submission" date="2020-08" db="EMBL/GenBank/DDBJ databases">
        <title>Multicomponent nature underlies the extraordinary mechanical properties of spider dragline silk.</title>
        <authorList>
            <person name="Kono N."/>
            <person name="Nakamura H."/>
            <person name="Mori M."/>
            <person name="Yoshida Y."/>
            <person name="Ohtoshi R."/>
            <person name="Malay A.D."/>
            <person name="Moran D.A.P."/>
            <person name="Tomita M."/>
            <person name="Numata K."/>
            <person name="Arakawa K."/>
        </authorList>
    </citation>
    <scope>NUCLEOTIDE SEQUENCE</scope>
</reference>
<dbReference type="Proteomes" id="UP000887013">
    <property type="component" value="Unassembled WGS sequence"/>
</dbReference>